<dbReference type="Proteomes" id="UP000828580">
    <property type="component" value="Segment"/>
</dbReference>
<keyword evidence="2" id="KW-1185">Reference proteome</keyword>
<name>A0AAE7VWY3_9CAUD</name>
<gene>
    <name evidence="1" type="ORF">bas17_0050</name>
</gene>
<dbReference type="EMBL" id="MZ501088">
    <property type="protein sequence ID" value="QXV81966.1"/>
    <property type="molecule type" value="Genomic_DNA"/>
</dbReference>
<accession>A0AAE7VWY3</accession>
<protein>
    <submittedName>
        <fullName evidence="1">Uncharacterized protein</fullName>
    </submittedName>
</protein>
<reference evidence="1" key="1">
    <citation type="journal article" date="2021" name="PLoS Biol.">
        <title>Systematic exploration of Escherichia coli phage-host interactions with the BASEL phage collection.</title>
        <authorList>
            <person name="Maffei E."/>
            <person name="Shaidullina A."/>
            <person name="Burkolter M."/>
            <person name="Heyer Y."/>
            <person name="Estermann F."/>
            <person name="Druelle V."/>
            <person name="Sauer P."/>
            <person name="Willi L."/>
            <person name="Michaelis S."/>
            <person name="Hilbi H."/>
            <person name="Thaler D.S."/>
            <person name="Harms A."/>
        </authorList>
    </citation>
    <scope>NUCLEOTIDE SEQUENCE</scope>
    <source>
        <strain evidence="1">Bas17</strain>
    </source>
</reference>
<proteinExistence type="predicted"/>
<evidence type="ECO:0000313" key="2">
    <source>
        <dbReference type="Proteomes" id="UP000828580"/>
    </source>
</evidence>
<sequence length="48" mass="5368">MTNETTPKTAGCQLLWNIETGAHACNNKSRLIVSYWLAPLHFASALFF</sequence>
<evidence type="ECO:0000313" key="1">
    <source>
        <dbReference type="EMBL" id="QXV81966.1"/>
    </source>
</evidence>
<organism evidence="1 2">
    <name type="scientific">Escherichia phage KarlBarth</name>
    <dbReference type="NCBI Taxonomy" id="2851981"/>
    <lineage>
        <taxon>Viruses</taxon>
        <taxon>Duplodnaviria</taxon>
        <taxon>Heunggongvirae</taxon>
        <taxon>Uroviricota</taxon>
        <taxon>Caudoviricetes</taxon>
        <taxon>Dhillonvirus</taxon>
        <taxon>Dhillonvirus karlbarth</taxon>
    </lineage>
</organism>